<reference evidence="17" key="3">
    <citation type="submission" date="2022-06" db="UniProtKB">
        <authorList>
            <consortium name="EnsemblPlants"/>
        </authorList>
    </citation>
    <scope>IDENTIFICATION</scope>
</reference>
<reference evidence="17" key="2">
    <citation type="submission" date="2018-03" db="EMBL/GenBank/DDBJ databases">
        <title>The Triticum urartu genome reveals the dynamic nature of wheat genome evolution.</title>
        <authorList>
            <person name="Ling H."/>
            <person name="Ma B."/>
            <person name="Shi X."/>
            <person name="Liu H."/>
            <person name="Dong L."/>
            <person name="Sun H."/>
            <person name="Cao Y."/>
            <person name="Gao Q."/>
            <person name="Zheng S."/>
            <person name="Li Y."/>
            <person name="Yu Y."/>
            <person name="Du H."/>
            <person name="Qi M."/>
            <person name="Li Y."/>
            <person name="Yu H."/>
            <person name="Cui Y."/>
            <person name="Wang N."/>
            <person name="Chen C."/>
            <person name="Wu H."/>
            <person name="Zhao Y."/>
            <person name="Zhang J."/>
            <person name="Li Y."/>
            <person name="Zhou W."/>
            <person name="Zhang B."/>
            <person name="Hu W."/>
            <person name="Eijk M."/>
            <person name="Tang J."/>
            <person name="Witsenboer H."/>
            <person name="Zhao S."/>
            <person name="Li Z."/>
            <person name="Zhang A."/>
            <person name="Wang D."/>
            <person name="Liang C."/>
        </authorList>
    </citation>
    <scope>NUCLEOTIDE SEQUENCE [LARGE SCALE GENOMIC DNA]</scope>
    <source>
        <strain evidence="17">cv. G1812</strain>
    </source>
</reference>
<keyword evidence="4 16" id="KW-0328">Glycosyltransferase</keyword>
<evidence type="ECO:0000256" key="14">
    <source>
        <dbReference type="ARBA" id="ARBA00041712"/>
    </source>
</evidence>
<evidence type="ECO:0000256" key="5">
    <source>
        <dbReference type="ARBA" id="ARBA00022679"/>
    </source>
</evidence>
<evidence type="ECO:0000256" key="11">
    <source>
        <dbReference type="ARBA" id="ARBA00023136"/>
    </source>
</evidence>
<dbReference type="InterPro" id="IPR004139">
    <property type="entry name" value="Glyco_trans_13"/>
</dbReference>
<keyword evidence="11" id="KW-0472">Membrane</keyword>
<dbReference type="PANTHER" id="PTHR10468">
    <property type="entry name" value="PROTEIN O-LINKED-MANNOSE BETA-1,2-N-ACETYLGLUCOSAMINYLTRANSFERASE 1/ALPHA-1,3-MANNOSYL-GLYCOPROTEIN 2-BETA-N-ACETYLGLUCOSAMINYLTRANSFERASE"/>
    <property type="match status" value="1"/>
</dbReference>
<accession>A0A8R7USR8</accession>
<keyword evidence="8 16" id="KW-0735">Signal-anchor</keyword>
<dbReference type="Pfam" id="PF03071">
    <property type="entry name" value="GNT-I"/>
    <property type="match status" value="1"/>
</dbReference>
<evidence type="ECO:0000256" key="15">
    <source>
        <dbReference type="ARBA" id="ARBA00049421"/>
    </source>
</evidence>
<keyword evidence="9" id="KW-1133">Transmembrane helix</keyword>
<evidence type="ECO:0000256" key="8">
    <source>
        <dbReference type="ARBA" id="ARBA00022968"/>
    </source>
</evidence>
<evidence type="ECO:0000256" key="9">
    <source>
        <dbReference type="ARBA" id="ARBA00022989"/>
    </source>
</evidence>
<dbReference type="InterPro" id="IPR052261">
    <property type="entry name" value="Glycosyltransferase_13"/>
</dbReference>
<dbReference type="EnsemblPlants" id="TuG1812G0600001358.01.T01">
    <property type="protein sequence ID" value="TuG1812G0600001358.01.T01"/>
    <property type="gene ID" value="TuG1812G0600001358.01"/>
</dbReference>
<proteinExistence type="inferred from homology"/>
<dbReference type="AlphaFoldDB" id="A0A8R7USR8"/>
<dbReference type="GO" id="GO:0003827">
    <property type="term" value="F:alpha-1,3-mannosylglycoprotein 2-beta-N-acetylglucosaminyltransferase activity"/>
    <property type="evidence" value="ECO:0007669"/>
    <property type="project" value="UniProtKB-UniRule"/>
</dbReference>
<evidence type="ECO:0000256" key="16">
    <source>
        <dbReference type="RuleBase" id="RU368119"/>
    </source>
</evidence>
<keyword evidence="10 16" id="KW-0333">Golgi apparatus</keyword>
<evidence type="ECO:0000256" key="3">
    <source>
        <dbReference type="ARBA" id="ARBA00006492"/>
    </source>
</evidence>
<comment type="catalytic activity">
    <reaction evidence="15 16">
        <text>N(4)-(alpha-D-Man-(1-&gt;3)-[alpha-D-Man-(1-&gt;3)-[alpha-D-Man-(1-&gt;6)]-alpha-D-Man-(1-&gt;6)]-beta-D-Man-(1-&gt;4)-beta-D-GlcNAc-(1-&gt;4)-beta-D-GlcNAc)-L-asparaginyl-[protein] (N-glucan mannose isomer 5A1,2) + UDP-N-acetyl-alpha-D-glucosamine = N(4)-{beta-D-GlcNAc-(1-&gt;2)-alpha-D-Man-(1-&gt;3)-[alpha-D-Man-(1-&gt;3)-[alpha-D-Man-(1-&gt;6)]-alpha-D-Man-(1-&gt;6)]-beta-D-Man-(1-&gt;4)-beta-D-GlcNAc-(1-&gt;4)-beta-D-GlcNAc}-L-asparaginyl-[protein] + UDP + H(+)</text>
        <dbReference type="Rhea" id="RHEA:11456"/>
        <dbReference type="Rhea" id="RHEA-COMP:14367"/>
        <dbReference type="Rhea" id="RHEA-COMP:14368"/>
        <dbReference type="ChEBI" id="CHEBI:15378"/>
        <dbReference type="ChEBI" id="CHEBI:57705"/>
        <dbReference type="ChEBI" id="CHEBI:58223"/>
        <dbReference type="ChEBI" id="CHEBI:59087"/>
        <dbReference type="ChEBI" id="CHEBI:60625"/>
        <dbReference type="EC" id="2.4.1.101"/>
    </reaction>
</comment>
<keyword evidence="7 16" id="KW-0479">Metal-binding</keyword>
<comment type="function">
    <text evidence="16">Initiates complex N-linked carbohydrate formation. Essential for the conversion of high-mannose to hybrid and complex N-glycans.</text>
</comment>
<comment type="similarity">
    <text evidence="3 16">Belongs to the glycosyltransferase 13 family.</text>
</comment>
<protein>
    <recommendedName>
        <fullName evidence="13 16">Alpha-1,3-mannosyl-glycoprotein 2-beta-N-acetylglucosaminyltransferase</fullName>
        <shortName evidence="16">GNT-I</shortName>
        <shortName evidence="16">GlcNAc-T I</shortName>
        <ecNumber evidence="13 16">2.4.1.101</ecNumber>
    </recommendedName>
    <alternativeName>
        <fullName evidence="14 16">N-glycosyl-oligosaccharide-glycoprotein N-acetylglucosaminyltransferase I</fullName>
    </alternativeName>
</protein>
<evidence type="ECO:0000256" key="6">
    <source>
        <dbReference type="ARBA" id="ARBA00022692"/>
    </source>
</evidence>
<reference evidence="18" key="1">
    <citation type="journal article" date="2013" name="Nature">
        <title>Draft genome of the wheat A-genome progenitor Triticum urartu.</title>
        <authorList>
            <person name="Ling H.Q."/>
            <person name="Zhao S."/>
            <person name="Liu D."/>
            <person name="Wang J."/>
            <person name="Sun H."/>
            <person name="Zhang C."/>
            <person name="Fan H."/>
            <person name="Li D."/>
            <person name="Dong L."/>
            <person name="Tao Y."/>
            <person name="Gao C."/>
            <person name="Wu H."/>
            <person name="Li Y."/>
            <person name="Cui Y."/>
            <person name="Guo X."/>
            <person name="Zheng S."/>
            <person name="Wang B."/>
            <person name="Yu K."/>
            <person name="Liang Q."/>
            <person name="Yang W."/>
            <person name="Lou X."/>
            <person name="Chen J."/>
            <person name="Feng M."/>
            <person name="Jian J."/>
            <person name="Zhang X."/>
            <person name="Luo G."/>
            <person name="Jiang Y."/>
            <person name="Liu J."/>
            <person name="Wang Z."/>
            <person name="Sha Y."/>
            <person name="Zhang B."/>
            <person name="Wu H."/>
            <person name="Tang D."/>
            <person name="Shen Q."/>
            <person name="Xue P."/>
            <person name="Zou S."/>
            <person name="Wang X."/>
            <person name="Liu X."/>
            <person name="Wang F."/>
            <person name="Yang Y."/>
            <person name="An X."/>
            <person name="Dong Z."/>
            <person name="Zhang K."/>
            <person name="Zhang X."/>
            <person name="Luo M.C."/>
            <person name="Dvorak J."/>
            <person name="Tong Y."/>
            <person name="Wang J."/>
            <person name="Yang H."/>
            <person name="Li Z."/>
            <person name="Wang D."/>
            <person name="Zhang A."/>
            <person name="Wang J."/>
        </authorList>
    </citation>
    <scope>NUCLEOTIDE SEQUENCE</scope>
    <source>
        <strain evidence="18">cv. G1812</strain>
    </source>
</reference>
<evidence type="ECO:0000256" key="13">
    <source>
        <dbReference type="ARBA" id="ARBA00038949"/>
    </source>
</evidence>
<dbReference type="GO" id="GO:0000139">
    <property type="term" value="C:Golgi membrane"/>
    <property type="evidence" value="ECO:0007669"/>
    <property type="project" value="UniProtKB-SubCell"/>
</dbReference>
<dbReference type="GO" id="GO:0030145">
    <property type="term" value="F:manganese ion binding"/>
    <property type="evidence" value="ECO:0007669"/>
    <property type="project" value="UniProtKB-UniRule"/>
</dbReference>
<sequence>TERPGEKVAYYKIANHYKWALDELFIKHDFRRVIILEDDMEIAPDFFDYFEAAAKLLDTDKKIMVVSSWN</sequence>
<evidence type="ECO:0000256" key="12">
    <source>
        <dbReference type="ARBA" id="ARBA00023211"/>
    </source>
</evidence>
<keyword evidence="18" id="KW-1185">Reference proteome</keyword>
<evidence type="ECO:0000256" key="2">
    <source>
        <dbReference type="ARBA" id="ARBA00004922"/>
    </source>
</evidence>
<name>A0A8R7USR8_TRIUA</name>
<dbReference type="PANTHER" id="PTHR10468:SF0">
    <property type="entry name" value="ALPHA-1,3-MANNOSYL-GLYCOPROTEIN 2-BETA-N-ACETYLGLUCOSAMINYLTRANSFERASE"/>
    <property type="match status" value="1"/>
</dbReference>
<evidence type="ECO:0000256" key="4">
    <source>
        <dbReference type="ARBA" id="ARBA00022676"/>
    </source>
</evidence>
<dbReference type="EC" id="2.4.1.101" evidence="13 16"/>
<keyword evidence="12 16" id="KW-0464">Manganese</keyword>
<evidence type="ECO:0000256" key="1">
    <source>
        <dbReference type="ARBA" id="ARBA00004323"/>
    </source>
</evidence>
<keyword evidence="6" id="KW-0812">Transmembrane</keyword>
<comment type="subcellular location">
    <subcellularLocation>
        <location evidence="1 16">Golgi apparatus membrane</location>
        <topology evidence="1 16">Single-pass type II membrane protein</topology>
    </subcellularLocation>
</comment>
<comment type="pathway">
    <text evidence="2 16">Protein modification; protein glycosylation.</text>
</comment>
<evidence type="ECO:0000313" key="17">
    <source>
        <dbReference type="EnsemblPlants" id="TuG1812G0600001358.01.T01"/>
    </source>
</evidence>
<evidence type="ECO:0000256" key="10">
    <source>
        <dbReference type="ARBA" id="ARBA00023034"/>
    </source>
</evidence>
<dbReference type="Gramene" id="TuG1812G0600001358.01.T01">
    <property type="protein sequence ID" value="TuG1812G0600001358.01.T01"/>
    <property type="gene ID" value="TuG1812G0600001358.01"/>
</dbReference>
<organism evidence="17 18">
    <name type="scientific">Triticum urartu</name>
    <name type="common">Red wild einkorn</name>
    <name type="synonym">Crithodium urartu</name>
    <dbReference type="NCBI Taxonomy" id="4572"/>
    <lineage>
        <taxon>Eukaryota</taxon>
        <taxon>Viridiplantae</taxon>
        <taxon>Streptophyta</taxon>
        <taxon>Embryophyta</taxon>
        <taxon>Tracheophyta</taxon>
        <taxon>Spermatophyta</taxon>
        <taxon>Magnoliopsida</taxon>
        <taxon>Liliopsida</taxon>
        <taxon>Poales</taxon>
        <taxon>Poaceae</taxon>
        <taxon>BOP clade</taxon>
        <taxon>Pooideae</taxon>
        <taxon>Triticodae</taxon>
        <taxon>Triticeae</taxon>
        <taxon>Triticinae</taxon>
        <taxon>Triticum</taxon>
    </lineage>
</organism>
<dbReference type="SUPFAM" id="SSF53448">
    <property type="entry name" value="Nucleotide-diphospho-sugar transferases"/>
    <property type="match status" value="1"/>
</dbReference>
<dbReference type="Proteomes" id="UP000015106">
    <property type="component" value="Chromosome 6"/>
</dbReference>
<evidence type="ECO:0000313" key="18">
    <source>
        <dbReference type="Proteomes" id="UP000015106"/>
    </source>
</evidence>
<dbReference type="Gene3D" id="3.90.550.10">
    <property type="entry name" value="Spore Coat Polysaccharide Biosynthesis Protein SpsA, Chain A"/>
    <property type="match status" value="1"/>
</dbReference>
<dbReference type="InterPro" id="IPR029044">
    <property type="entry name" value="Nucleotide-diphossugar_trans"/>
</dbReference>
<evidence type="ECO:0000256" key="7">
    <source>
        <dbReference type="ARBA" id="ARBA00022723"/>
    </source>
</evidence>
<comment type="cofactor">
    <cofactor evidence="16">
        <name>Mn(2+)</name>
        <dbReference type="ChEBI" id="CHEBI:29035"/>
    </cofactor>
    <text evidence="16">The cofactor is mostly bound to the substrate.</text>
</comment>
<keyword evidence="5" id="KW-0808">Transferase</keyword>